<proteinExistence type="predicted"/>
<dbReference type="AlphaFoldDB" id="A0A0J1B5B9"/>
<dbReference type="Proteomes" id="UP000036367">
    <property type="component" value="Unassembled WGS sequence"/>
</dbReference>
<dbReference type="EMBL" id="LECT01000047">
    <property type="protein sequence ID" value="KLU02015.1"/>
    <property type="molecule type" value="Genomic_DNA"/>
</dbReference>
<name>A0A0J1B5B9_RHOIS</name>
<gene>
    <name evidence="1" type="ORF">RISK_005970</name>
</gene>
<keyword evidence="2" id="KW-1185">Reference proteome</keyword>
<dbReference type="STRING" id="595434.RISK_005970"/>
<sequence>MLLEWFIGECLRYERTGSLTNWWSDGVIELKIDQQSRDSYHLAGVTWIGSDGLAPFDIDVKLNPKTDKCFANCIFRLGLLDQFGLPSLCEPGRPVEIRTRQNRDWAMALELTPPEEAEQ</sequence>
<organism evidence="1 2">
    <name type="scientific">Rhodopirellula islandica</name>
    <dbReference type="NCBI Taxonomy" id="595434"/>
    <lineage>
        <taxon>Bacteria</taxon>
        <taxon>Pseudomonadati</taxon>
        <taxon>Planctomycetota</taxon>
        <taxon>Planctomycetia</taxon>
        <taxon>Pirellulales</taxon>
        <taxon>Pirellulaceae</taxon>
        <taxon>Rhodopirellula</taxon>
    </lineage>
</organism>
<protein>
    <submittedName>
        <fullName evidence="1">Uncharacterized protein</fullName>
    </submittedName>
</protein>
<reference evidence="1" key="1">
    <citation type="submission" date="2015-05" db="EMBL/GenBank/DDBJ databases">
        <title>Permanent draft genome of Rhodopirellula islandicus K833.</title>
        <authorList>
            <person name="Kizina J."/>
            <person name="Richter M."/>
            <person name="Glockner F.O."/>
            <person name="Harder J."/>
        </authorList>
    </citation>
    <scope>NUCLEOTIDE SEQUENCE [LARGE SCALE GENOMIC DNA]</scope>
    <source>
        <strain evidence="1">K833</strain>
    </source>
</reference>
<accession>A0A0J1B5B9</accession>
<evidence type="ECO:0000313" key="1">
    <source>
        <dbReference type="EMBL" id="KLU02015.1"/>
    </source>
</evidence>
<dbReference type="PATRIC" id="fig|595434.4.peg.5670"/>
<comment type="caution">
    <text evidence="1">The sequence shown here is derived from an EMBL/GenBank/DDBJ whole genome shotgun (WGS) entry which is preliminary data.</text>
</comment>
<evidence type="ECO:0000313" key="2">
    <source>
        <dbReference type="Proteomes" id="UP000036367"/>
    </source>
</evidence>